<feature type="transmembrane region" description="Helical" evidence="1">
    <location>
        <begin position="90"/>
        <end position="107"/>
    </location>
</feature>
<proteinExistence type="predicted"/>
<name>D6PJ33_9ZZZZ</name>
<dbReference type="PANTHER" id="PTHR11319:SF35">
    <property type="entry name" value="OUTER MEMBRANE PROTEIN PMPC-RELATED"/>
    <property type="match status" value="1"/>
</dbReference>
<feature type="transmembrane region" description="Helical" evidence="1">
    <location>
        <begin position="313"/>
        <end position="340"/>
    </location>
</feature>
<protein>
    <submittedName>
        <fullName evidence="2">Uncharacterized protein</fullName>
    </submittedName>
</protein>
<feature type="transmembrane region" description="Helical" evidence="1">
    <location>
        <begin position="128"/>
        <end position="147"/>
    </location>
</feature>
<keyword evidence="1" id="KW-1133">Transmembrane helix</keyword>
<organism evidence="2">
    <name type="scientific">uncultured organism MedDCM-OCT-S04-C188</name>
    <dbReference type="NCBI Taxonomy" id="743612"/>
    <lineage>
        <taxon>unclassified sequences</taxon>
        <taxon>environmental samples</taxon>
    </lineage>
</organism>
<feature type="transmembrane region" description="Helical" evidence="1">
    <location>
        <begin position="282"/>
        <end position="301"/>
    </location>
</feature>
<evidence type="ECO:0000313" key="2">
    <source>
        <dbReference type="EMBL" id="ADD95734.1"/>
    </source>
</evidence>
<feature type="transmembrane region" description="Helical" evidence="1">
    <location>
        <begin position="239"/>
        <end position="262"/>
    </location>
</feature>
<evidence type="ECO:0000256" key="1">
    <source>
        <dbReference type="SAM" id="Phobius"/>
    </source>
</evidence>
<keyword evidence="1" id="KW-0472">Membrane</keyword>
<feature type="transmembrane region" description="Helical" evidence="1">
    <location>
        <begin position="179"/>
        <end position="200"/>
    </location>
</feature>
<dbReference type="EMBL" id="GU943089">
    <property type="protein sequence ID" value="ADD95734.1"/>
    <property type="molecule type" value="Genomic_DNA"/>
</dbReference>
<keyword evidence="1" id="KW-0812">Transmembrane</keyword>
<dbReference type="AlphaFoldDB" id="D6PJ33"/>
<dbReference type="PANTHER" id="PTHR11319">
    <property type="entry name" value="G PROTEIN-COUPLED RECEPTOR-RELATED"/>
    <property type="match status" value="1"/>
</dbReference>
<reference evidence="2" key="1">
    <citation type="journal article" date="2010" name="ISME J.">
        <title>Metagenome of the Mediterranean deep chlorophyll maximum studied by direct and fosmid library 454 pyrosequencing.</title>
        <authorList>
            <person name="Ghai R."/>
            <person name="Martin-Cuadrado A.B."/>
            <person name="Molto A.G."/>
            <person name="Heredia I.G."/>
            <person name="Cabrera R."/>
            <person name="Martin J."/>
            <person name="Verdu M."/>
            <person name="Deschamps P."/>
            <person name="Moreira D."/>
            <person name="Lopez-Garcia P."/>
            <person name="Mira A."/>
            <person name="Rodriguez-Valera F."/>
        </authorList>
    </citation>
    <scope>NUCLEOTIDE SEQUENCE</scope>
</reference>
<accession>D6PJ33</accession>
<sequence>MLFFVFFLVWSTVIKRGGAIETSDGARKIFISYLQLATLATTMDIPWPGNYISVFRVQALVSSVGGAFIDVRCAMAEPIPIAQIEYWKTLSYALLPIVLVLLSALTWRTCGRFLVEGNKMNPMLTGTIVLLLYLVYPAIAASVLSLWKCQEVEGVGSIFLKDPETLCTDESHQAWVNGLGVPSILLYVLGLPSWAMYVLYKFRNKLDEPNTRIRFGQLYDGFTREHYTHEFWVMMRKNVIIAVGIFIGQLQVMMAIGTVGVLLVHTVITKPFQTESLWRLEIMLLSCCFLTFWIGGIFVVHPKCQTVSARERTICLIGEVCVLALNVMCMVIGLGTYLWFNWMESRDTLKGSTKNTCATISRWRICQPCCKKGIGVWLRASQAEWAENPLGKEVELKEFRASVLGDDELIAKLRDENRSCGMKIKAKQK</sequence>